<dbReference type="SUPFAM" id="SSF82866">
    <property type="entry name" value="Multidrug efflux transporter AcrB transmembrane domain"/>
    <property type="match status" value="2"/>
</dbReference>
<proteinExistence type="inferred from homology"/>
<dbReference type="InterPro" id="IPR050545">
    <property type="entry name" value="Mycobact_MmpL"/>
</dbReference>
<evidence type="ECO:0000313" key="9">
    <source>
        <dbReference type="EMBL" id="CAB4757760.1"/>
    </source>
</evidence>
<evidence type="ECO:0000259" key="8">
    <source>
        <dbReference type="PROSITE" id="PS50156"/>
    </source>
</evidence>
<reference evidence="9" key="1">
    <citation type="submission" date="2020-05" db="EMBL/GenBank/DDBJ databases">
        <authorList>
            <person name="Chiriac C."/>
            <person name="Salcher M."/>
            <person name="Ghai R."/>
            <person name="Kavagutti S V."/>
        </authorList>
    </citation>
    <scope>NUCLEOTIDE SEQUENCE</scope>
</reference>
<dbReference type="GO" id="GO:0005886">
    <property type="term" value="C:plasma membrane"/>
    <property type="evidence" value="ECO:0007669"/>
    <property type="project" value="UniProtKB-SubCell"/>
</dbReference>
<feature type="transmembrane region" description="Helical" evidence="7">
    <location>
        <begin position="205"/>
        <end position="227"/>
    </location>
</feature>
<organism evidence="9">
    <name type="scientific">freshwater metagenome</name>
    <dbReference type="NCBI Taxonomy" id="449393"/>
    <lineage>
        <taxon>unclassified sequences</taxon>
        <taxon>metagenomes</taxon>
        <taxon>ecological metagenomes</taxon>
    </lineage>
</organism>
<feature type="transmembrane region" description="Helical" evidence="7">
    <location>
        <begin position="343"/>
        <end position="360"/>
    </location>
</feature>
<evidence type="ECO:0000256" key="7">
    <source>
        <dbReference type="SAM" id="Phobius"/>
    </source>
</evidence>
<keyword evidence="5 7" id="KW-1133">Transmembrane helix</keyword>
<dbReference type="Gene3D" id="1.20.1640.10">
    <property type="entry name" value="Multidrug efflux transporter AcrB transmembrane domain"/>
    <property type="match status" value="2"/>
</dbReference>
<feature type="transmembrane region" description="Helical" evidence="7">
    <location>
        <begin position="282"/>
        <end position="303"/>
    </location>
</feature>
<dbReference type="PANTHER" id="PTHR33406">
    <property type="entry name" value="MEMBRANE PROTEIN MJ1562-RELATED"/>
    <property type="match status" value="1"/>
</dbReference>
<comment type="subcellular location">
    <subcellularLocation>
        <location evidence="1">Cell membrane</location>
        <topology evidence="1">Multi-pass membrane protein</topology>
    </subcellularLocation>
</comment>
<feature type="domain" description="SSD" evidence="8">
    <location>
        <begin position="629"/>
        <end position="757"/>
    </location>
</feature>
<dbReference type="PANTHER" id="PTHR33406:SF6">
    <property type="entry name" value="MEMBRANE PROTEIN YDGH-RELATED"/>
    <property type="match status" value="1"/>
</dbReference>
<feature type="transmembrane region" description="Helical" evidence="7">
    <location>
        <begin position="315"/>
        <end position="336"/>
    </location>
</feature>
<feature type="transmembrane region" description="Helical" evidence="7">
    <location>
        <begin position="441"/>
        <end position="460"/>
    </location>
</feature>
<protein>
    <submittedName>
        <fullName evidence="9">Unannotated protein</fullName>
    </submittedName>
</protein>
<feature type="transmembrane region" description="Helical" evidence="7">
    <location>
        <begin position="366"/>
        <end position="391"/>
    </location>
</feature>
<dbReference type="PROSITE" id="PS50156">
    <property type="entry name" value="SSD"/>
    <property type="match status" value="1"/>
</dbReference>
<feature type="transmembrane region" description="Helical" evidence="7">
    <location>
        <begin position="659"/>
        <end position="679"/>
    </location>
</feature>
<evidence type="ECO:0000256" key="2">
    <source>
        <dbReference type="ARBA" id="ARBA00010157"/>
    </source>
</evidence>
<feature type="transmembrane region" description="Helical" evidence="7">
    <location>
        <begin position="602"/>
        <end position="619"/>
    </location>
</feature>
<feature type="transmembrane region" description="Helical" evidence="7">
    <location>
        <begin position="700"/>
        <end position="728"/>
    </location>
</feature>
<evidence type="ECO:0000256" key="5">
    <source>
        <dbReference type="ARBA" id="ARBA00022989"/>
    </source>
</evidence>
<gene>
    <name evidence="9" type="ORF">UFOPK2810_01171</name>
</gene>
<feature type="transmembrane region" description="Helical" evidence="7">
    <location>
        <begin position="239"/>
        <end position="261"/>
    </location>
</feature>
<feature type="transmembrane region" description="Helical" evidence="7">
    <location>
        <begin position="175"/>
        <end position="198"/>
    </location>
</feature>
<dbReference type="EMBL" id="CAEZYZ010000202">
    <property type="protein sequence ID" value="CAB4757760.1"/>
    <property type="molecule type" value="Genomic_DNA"/>
</dbReference>
<dbReference type="AlphaFoldDB" id="A0A6J6UDB8"/>
<keyword evidence="4 7" id="KW-0812">Transmembrane</keyword>
<comment type="similarity">
    <text evidence="2">Belongs to the resistance-nodulation-cell division (RND) (TC 2.A.6) family. MmpL subfamily.</text>
</comment>
<evidence type="ECO:0000256" key="6">
    <source>
        <dbReference type="ARBA" id="ARBA00023136"/>
    </source>
</evidence>
<keyword evidence="6 7" id="KW-0472">Membrane</keyword>
<evidence type="ECO:0000256" key="4">
    <source>
        <dbReference type="ARBA" id="ARBA00022692"/>
    </source>
</evidence>
<dbReference type="Pfam" id="PF03176">
    <property type="entry name" value="MMPL"/>
    <property type="match status" value="2"/>
</dbReference>
<dbReference type="InterPro" id="IPR000731">
    <property type="entry name" value="SSD"/>
</dbReference>
<feature type="transmembrane region" description="Helical" evidence="7">
    <location>
        <begin position="734"/>
        <end position="757"/>
    </location>
</feature>
<evidence type="ECO:0000256" key="3">
    <source>
        <dbReference type="ARBA" id="ARBA00022475"/>
    </source>
</evidence>
<accession>A0A6J6UDB8</accession>
<dbReference type="InterPro" id="IPR004869">
    <property type="entry name" value="MMPL_dom"/>
</dbReference>
<evidence type="ECO:0000256" key="1">
    <source>
        <dbReference type="ARBA" id="ARBA00004651"/>
    </source>
</evidence>
<sequence length="785" mass="82110">MWLAIGVAVLWLAFGSLAGPLAGKLNEVQTNDNASFLPASAESTLVANEQALFSDDNSFPLLVVITRPDGEALSATELAEATTFAGEIPAIEVEPGITVADFLQPGPIVPIPAQDGKAVLINVSLNGDKAQENLANGELAIAGITEAVRGAASQVTDLRINVTGPAGILADLIKVFGAIDSTLLGATAVVVAIILILVYRSPFLWLIPLLAAGMALSAASAAVYVLAKNDIVVLNGQSQGILTVLVFGAGTDYALLLVARYREELHHYLSHTRAMRAALRGVVEPIVASAATVVIGLMCLLLSELNSNRSTGPVGATGIIAALVVMLTFLPALLIIPSVVLPILAFLVPTIIGLILSFFTDLEVGPFAAAGGLLAGITILGWILFGILRVVRPEWGPFSRRRFPAGRWAFWPKVPKDAAADERLSGAWSKVARGVGRRPRLTWVVTGIVMLVFAGFATTLKAEGITTTQAFVNETDSVVGQEQLADHFAGGLGTPAIVMTNESALADVLSTVAATPGVAAAFPFTGLPPQDPAAATAPPKIVEGRAQILVTLADAADSPEAEQVVNELRTNVQAVEGADALVGGQTAASLDIDNASIRDRNLIIPVVLIVIFIVLMLLLRSILAPVLLITTVLLSFFATLGVCAIFFDHVFGFAGADTSFPLFAFVFLVALGVDYNIFLMTRVREESIKLGTRPGILKGLTVTGGVITSAGIVLAATFLVLGVLPLVFLRELGFAVAVGVLLDTFVIRSTLVPALAYDIGARIWWPSKLGRPAEQQAEPESANAP</sequence>
<feature type="transmembrane region" description="Helical" evidence="7">
    <location>
        <begin position="626"/>
        <end position="647"/>
    </location>
</feature>
<name>A0A6J6UDB8_9ZZZZ</name>
<keyword evidence="3" id="KW-1003">Cell membrane</keyword>